<organism evidence="2 3">
    <name type="scientific">Canna indica</name>
    <name type="common">Indian-shot</name>
    <dbReference type="NCBI Taxonomy" id="4628"/>
    <lineage>
        <taxon>Eukaryota</taxon>
        <taxon>Viridiplantae</taxon>
        <taxon>Streptophyta</taxon>
        <taxon>Embryophyta</taxon>
        <taxon>Tracheophyta</taxon>
        <taxon>Spermatophyta</taxon>
        <taxon>Magnoliopsida</taxon>
        <taxon>Liliopsida</taxon>
        <taxon>Zingiberales</taxon>
        <taxon>Cannaceae</taxon>
        <taxon>Canna</taxon>
    </lineage>
</organism>
<evidence type="ECO:0000313" key="3">
    <source>
        <dbReference type="Proteomes" id="UP001327560"/>
    </source>
</evidence>
<name>A0AAQ3KU28_9LILI</name>
<keyword evidence="3" id="KW-1185">Reference proteome</keyword>
<gene>
    <name evidence="2" type="ORF">Cni_G20987</name>
</gene>
<evidence type="ECO:0000256" key="1">
    <source>
        <dbReference type="SAM" id="MobiDB-lite"/>
    </source>
</evidence>
<dbReference type="PANTHER" id="PTHR35101:SF12">
    <property type="entry name" value="OS02G0162600 PROTEIN"/>
    <property type="match status" value="1"/>
</dbReference>
<sequence length="89" mass="9868">MMAAKAQAVGRYATEVAPPQFVSIVKYKVTKILDTITEEDQRDAAETARPAPSASSSSSASSDTMRRLHAQAWRSPFHDRLRCNSDRSR</sequence>
<protein>
    <submittedName>
        <fullName evidence="2">Uncharacterized protein</fullName>
    </submittedName>
</protein>
<feature type="region of interest" description="Disordered" evidence="1">
    <location>
        <begin position="40"/>
        <end position="71"/>
    </location>
</feature>
<dbReference type="PANTHER" id="PTHR35101">
    <property type="entry name" value="OS02G0162600 PROTEIN"/>
    <property type="match status" value="1"/>
</dbReference>
<accession>A0AAQ3KU28</accession>
<dbReference type="Proteomes" id="UP001327560">
    <property type="component" value="Chromosome 6"/>
</dbReference>
<proteinExistence type="predicted"/>
<dbReference type="AlphaFoldDB" id="A0AAQ3KU28"/>
<evidence type="ECO:0000313" key="2">
    <source>
        <dbReference type="EMBL" id="WOL12221.1"/>
    </source>
</evidence>
<dbReference type="EMBL" id="CP136895">
    <property type="protein sequence ID" value="WOL12221.1"/>
    <property type="molecule type" value="Genomic_DNA"/>
</dbReference>
<reference evidence="2 3" key="1">
    <citation type="submission" date="2023-10" db="EMBL/GenBank/DDBJ databases">
        <title>Chromosome-scale genome assembly provides insights into flower coloration mechanisms of Canna indica.</title>
        <authorList>
            <person name="Li C."/>
        </authorList>
    </citation>
    <scope>NUCLEOTIDE SEQUENCE [LARGE SCALE GENOMIC DNA]</scope>
    <source>
        <tissue evidence="2">Flower</tissue>
    </source>
</reference>
<feature type="compositionally biased region" description="Low complexity" evidence="1">
    <location>
        <begin position="50"/>
        <end position="62"/>
    </location>
</feature>